<name>A0A4C1XXL1_EUMVA</name>
<protein>
    <submittedName>
        <fullName evidence="7">PHD finger protein 14</fullName>
    </submittedName>
</protein>
<dbReference type="PROSITE" id="PS01359">
    <property type="entry name" value="ZF_PHD_1"/>
    <property type="match status" value="1"/>
</dbReference>
<evidence type="ECO:0000313" key="8">
    <source>
        <dbReference type="Proteomes" id="UP000299102"/>
    </source>
</evidence>
<dbReference type="InterPro" id="IPR011011">
    <property type="entry name" value="Znf_FYVE_PHD"/>
</dbReference>
<dbReference type="GO" id="GO:0004842">
    <property type="term" value="F:ubiquitin-protein transferase activity"/>
    <property type="evidence" value="ECO:0007669"/>
    <property type="project" value="TreeGrafter"/>
</dbReference>
<dbReference type="Gene3D" id="2.30.30.1150">
    <property type="match status" value="1"/>
</dbReference>
<keyword evidence="2 4" id="KW-0863">Zinc-finger</keyword>
<evidence type="ECO:0000256" key="3">
    <source>
        <dbReference type="ARBA" id="ARBA00022833"/>
    </source>
</evidence>
<evidence type="ECO:0000256" key="4">
    <source>
        <dbReference type="PROSITE-ProRule" id="PRU00146"/>
    </source>
</evidence>
<dbReference type="PANTHER" id="PTHR47672">
    <property type="entry name" value="E3 UBIQUITIN-PROTEIN LIGASE SNT2"/>
    <property type="match status" value="1"/>
</dbReference>
<dbReference type="InterPro" id="IPR019786">
    <property type="entry name" value="Zinc_finger_PHD-type_CS"/>
</dbReference>
<feature type="region of interest" description="Disordered" evidence="5">
    <location>
        <begin position="56"/>
        <end position="100"/>
    </location>
</feature>
<keyword evidence="1" id="KW-0479">Metal-binding</keyword>
<organism evidence="7 8">
    <name type="scientific">Eumeta variegata</name>
    <name type="common">Bagworm moth</name>
    <name type="synonym">Eumeta japonica</name>
    <dbReference type="NCBI Taxonomy" id="151549"/>
    <lineage>
        <taxon>Eukaryota</taxon>
        <taxon>Metazoa</taxon>
        <taxon>Ecdysozoa</taxon>
        <taxon>Arthropoda</taxon>
        <taxon>Hexapoda</taxon>
        <taxon>Insecta</taxon>
        <taxon>Pterygota</taxon>
        <taxon>Neoptera</taxon>
        <taxon>Endopterygota</taxon>
        <taxon>Lepidoptera</taxon>
        <taxon>Glossata</taxon>
        <taxon>Ditrysia</taxon>
        <taxon>Tineoidea</taxon>
        <taxon>Psychidae</taxon>
        <taxon>Oiketicinae</taxon>
        <taxon>Eumeta</taxon>
    </lineage>
</organism>
<reference evidence="7 8" key="1">
    <citation type="journal article" date="2019" name="Commun. Biol.">
        <title>The bagworm genome reveals a unique fibroin gene that provides high tensile strength.</title>
        <authorList>
            <person name="Kono N."/>
            <person name="Nakamura H."/>
            <person name="Ohtoshi R."/>
            <person name="Tomita M."/>
            <person name="Numata K."/>
            <person name="Arakawa K."/>
        </authorList>
    </citation>
    <scope>NUCLEOTIDE SEQUENCE [LARGE SCALE GENOMIC DNA]</scope>
</reference>
<dbReference type="OrthoDB" id="336088at2759"/>
<dbReference type="CDD" id="cd15563">
    <property type="entry name" value="PHD3_PHF14"/>
    <property type="match status" value="1"/>
</dbReference>
<dbReference type="Proteomes" id="UP000299102">
    <property type="component" value="Unassembled WGS sequence"/>
</dbReference>
<evidence type="ECO:0000256" key="5">
    <source>
        <dbReference type="SAM" id="MobiDB-lite"/>
    </source>
</evidence>
<evidence type="ECO:0000256" key="1">
    <source>
        <dbReference type="ARBA" id="ARBA00022723"/>
    </source>
</evidence>
<accession>A0A4C1XXL1</accession>
<proteinExistence type="predicted"/>
<dbReference type="PROSITE" id="PS50016">
    <property type="entry name" value="ZF_PHD_2"/>
    <property type="match status" value="1"/>
</dbReference>
<gene>
    <name evidence="7" type="primary">Phf14</name>
    <name evidence="7" type="ORF">EVAR_49962_1</name>
</gene>
<dbReference type="PANTHER" id="PTHR47672:SF1">
    <property type="entry name" value="E3 UBIQUITIN-PROTEIN LIGASE SNT2"/>
    <property type="match status" value="1"/>
</dbReference>
<keyword evidence="3" id="KW-0862">Zinc</keyword>
<evidence type="ECO:0000313" key="7">
    <source>
        <dbReference type="EMBL" id="GBP66987.1"/>
    </source>
</evidence>
<comment type="caution">
    <text evidence="7">The sequence shown here is derived from an EMBL/GenBank/DDBJ whole genome shotgun (WGS) entry which is preliminary data.</text>
</comment>
<evidence type="ECO:0000259" key="6">
    <source>
        <dbReference type="PROSITE" id="PS50016"/>
    </source>
</evidence>
<dbReference type="GO" id="GO:0048189">
    <property type="term" value="C:Lid2 complex"/>
    <property type="evidence" value="ECO:0007669"/>
    <property type="project" value="TreeGrafter"/>
</dbReference>
<dbReference type="GO" id="GO:0008270">
    <property type="term" value="F:zinc ion binding"/>
    <property type="evidence" value="ECO:0007669"/>
    <property type="project" value="UniProtKB-KW"/>
</dbReference>
<feature type="domain" description="PHD-type" evidence="6">
    <location>
        <begin position="104"/>
        <end position="157"/>
    </location>
</feature>
<dbReference type="InterPro" id="IPR019787">
    <property type="entry name" value="Znf_PHD-finger"/>
</dbReference>
<dbReference type="GO" id="GO:0036205">
    <property type="term" value="P:histone catabolic process"/>
    <property type="evidence" value="ECO:0007669"/>
    <property type="project" value="TreeGrafter"/>
</dbReference>
<sequence length="222" mass="25025">MPRLPPFAQHFYAQSSAACDSDGRMSPCACLSLKFNDKYRILLVQHSTENAIHQKQEVEPAPRDPLAVTPHQTPGSGAERTRVSRGSRRAASGPRPPPAEVTPLVQCDVCNRPGDNSNLVGCDECFKRYHFTCLEPPLNKNPKKRGYSWHCADCDPTLWWIFSMYPWTKKVLKSCKLACLKFASSSEADETWRRTTERKFAGRDRMPSVVDHIAFAVVETDL</sequence>
<dbReference type="SMART" id="SM00249">
    <property type="entry name" value="PHD"/>
    <property type="match status" value="1"/>
</dbReference>
<dbReference type="Pfam" id="PF00628">
    <property type="entry name" value="PHD"/>
    <property type="match status" value="1"/>
</dbReference>
<evidence type="ECO:0000256" key="2">
    <source>
        <dbReference type="ARBA" id="ARBA00022771"/>
    </source>
</evidence>
<dbReference type="InterPro" id="IPR029617">
    <property type="entry name" value="Snt2"/>
</dbReference>
<keyword evidence="8" id="KW-1185">Reference proteome</keyword>
<dbReference type="EMBL" id="BGZK01000973">
    <property type="protein sequence ID" value="GBP66987.1"/>
    <property type="molecule type" value="Genomic_DNA"/>
</dbReference>
<dbReference type="PROSITE" id="PS51257">
    <property type="entry name" value="PROKAR_LIPOPROTEIN"/>
    <property type="match status" value="1"/>
</dbReference>
<dbReference type="SUPFAM" id="SSF57903">
    <property type="entry name" value="FYVE/PHD zinc finger"/>
    <property type="match status" value="1"/>
</dbReference>
<dbReference type="InterPro" id="IPR001965">
    <property type="entry name" value="Znf_PHD"/>
</dbReference>
<dbReference type="AlphaFoldDB" id="A0A4C1XXL1"/>